<protein>
    <submittedName>
        <fullName evidence="1">Uncharacterized protein</fullName>
    </submittedName>
</protein>
<comment type="caution">
    <text evidence="1">The sequence shown here is derived from an EMBL/GenBank/DDBJ whole genome shotgun (WGS) entry which is preliminary data.</text>
</comment>
<dbReference type="EMBL" id="JAFJMO010000014">
    <property type="protein sequence ID" value="KAJ8256654.1"/>
    <property type="molecule type" value="Genomic_DNA"/>
</dbReference>
<evidence type="ECO:0000313" key="2">
    <source>
        <dbReference type="Proteomes" id="UP001152803"/>
    </source>
</evidence>
<keyword evidence="2" id="KW-1185">Reference proteome</keyword>
<sequence>MPDLCITDLFFNERDMWCADTYTRRPCHQAGRCFSQSDARPNYYHGNHGIPSFPYRSRRPHGAHLHRRGVPHRELRGRRGADLGHDAHGVPGIPAVLLPTGSALQHHTGRARRHHLRTESKRKTTHHKLHHILLCKELQ</sequence>
<dbReference type="Proteomes" id="UP001152803">
    <property type="component" value="Unassembled WGS sequence"/>
</dbReference>
<name>A0A9Q1HRN9_CONCO</name>
<proteinExistence type="predicted"/>
<dbReference type="AlphaFoldDB" id="A0A9Q1HRN9"/>
<organism evidence="1 2">
    <name type="scientific">Conger conger</name>
    <name type="common">Conger eel</name>
    <name type="synonym">Muraena conger</name>
    <dbReference type="NCBI Taxonomy" id="82655"/>
    <lineage>
        <taxon>Eukaryota</taxon>
        <taxon>Metazoa</taxon>
        <taxon>Chordata</taxon>
        <taxon>Craniata</taxon>
        <taxon>Vertebrata</taxon>
        <taxon>Euteleostomi</taxon>
        <taxon>Actinopterygii</taxon>
        <taxon>Neopterygii</taxon>
        <taxon>Teleostei</taxon>
        <taxon>Anguilliformes</taxon>
        <taxon>Congridae</taxon>
        <taxon>Conger</taxon>
    </lineage>
</organism>
<reference evidence="1" key="1">
    <citation type="journal article" date="2023" name="Science">
        <title>Genome structures resolve the early diversification of teleost fishes.</title>
        <authorList>
            <person name="Parey E."/>
            <person name="Louis A."/>
            <person name="Montfort J."/>
            <person name="Bouchez O."/>
            <person name="Roques C."/>
            <person name="Iampietro C."/>
            <person name="Lluch J."/>
            <person name="Castinel A."/>
            <person name="Donnadieu C."/>
            <person name="Desvignes T."/>
            <person name="Floi Bucao C."/>
            <person name="Jouanno E."/>
            <person name="Wen M."/>
            <person name="Mejri S."/>
            <person name="Dirks R."/>
            <person name="Jansen H."/>
            <person name="Henkel C."/>
            <person name="Chen W.J."/>
            <person name="Zahm M."/>
            <person name="Cabau C."/>
            <person name="Klopp C."/>
            <person name="Thompson A.W."/>
            <person name="Robinson-Rechavi M."/>
            <person name="Braasch I."/>
            <person name="Lecointre G."/>
            <person name="Bobe J."/>
            <person name="Postlethwait J.H."/>
            <person name="Berthelot C."/>
            <person name="Roest Crollius H."/>
            <person name="Guiguen Y."/>
        </authorList>
    </citation>
    <scope>NUCLEOTIDE SEQUENCE</scope>
    <source>
        <strain evidence="1">Concon-B</strain>
    </source>
</reference>
<gene>
    <name evidence="1" type="ORF">COCON_G00188060</name>
</gene>
<evidence type="ECO:0000313" key="1">
    <source>
        <dbReference type="EMBL" id="KAJ8256654.1"/>
    </source>
</evidence>
<accession>A0A9Q1HRN9</accession>